<feature type="compositionally biased region" description="Polar residues" evidence="1">
    <location>
        <begin position="2473"/>
        <end position="2486"/>
    </location>
</feature>
<evidence type="ECO:0000313" key="2">
    <source>
        <dbReference type="EMBL" id="GBM16712.1"/>
    </source>
</evidence>
<evidence type="ECO:0000256" key="1">
    <source>
        <dbReference type="SAM" id="MobiDB-lite"/>
    </source>
</evidence>
<dbReference type="EMBL" id="BGPR01000378">
    <property type="protein sequence ID" value="GBM16712.1"/>
    <property type="molecule type" value="Genomic_DNA"/>
</dbReference>
<dbReference type="OrthoDB" id="6433814at2759"/>
<protein>
    <submittedName>
        <fullName evidence="2">Uncharacterized protein</fullName>
    </submittedName>
</protein>
<keyword evidence="3" id="KW-1185">Reference proteome</keyword>
<proteinExistence type="predicted"/>
<feature type="region of interest" description="Disordered" evidence="1">
    <location>
        <begin position="2166"/>
        <end position="2187"/>
    </location>
</feature>
<feature type="compositionally biased region" description="Polar residues" evidence="1">
    <location>
        <begin position="2493"/>
        <end position="2502"/>
    </location>
</feature>
<feature type="region of interest" description="Disordered" evidence="1">
    <location>
        <begin position="2473"/>
        <end position="2504"/>
    </location>
</feature>
<dbReference type="Proteomes" id="UP000499080">
    <property type="component" value="Unassembled WGS sequence"/>
</dbReference>
<organism evidence="2 3">
    <name type="scientific">Araneus ventricosus</name>
    <name type="common">Orbweaver spider</name>
    <name type="synonym">Epeira ventricosa</name>
    <dbReference type="NCBI Taxonomy" id="182803"/>
    <lineage>
        <taxon>Eukaryota</taxon>
        <taxon>Metazoa</taxon>
        <taxon>Ecdysozoa</taxon>
        <taxon>Arthropoda</taxon>
        <taxon>Chelicerata</taxon>
        <taxon>Arachnida</taxon>
        <taxon>Araneae</taxon>
        <taxon>Araneomorphae</taxon>
        <taxon>Entelegynae</taxon>
        <taxon>Araneoidea</taxon>
        <taxon>Araneidae</taxon>
        <taxon>Araneus</taxon>
    </lineage>
</organism>
<accession>A0A4Y2DIW5</accession>
<name>A0A4Y2DIW5_ARAVE</name>
<gene>
    <name evidence="2" type="ORF">AVEN_217975_1</name>
</gene>
<evidence type="ECO:0000313" key="3">
    <source>
        <dbReference type="Proteomes" id="UP000499080"/>
    </source>
</evidence>
<reference evidence="2 3" key="1">
    <citation type="journal article" date="2019" name="Sci. Rep.">
        <title>Orb-weaving spider Araneus ventricosus genome elucidates the spidroin gene catalogue.</title>
        <authorList>
            <person name="Kono N."/>
            <person name="Nakamura H."/>
            <person name="Ohtoshi R."/>
            <person name="Moran D.A.P."/>
            <person name="Shinohara A."/>
            <person name="Yoshida Y."/>
            <person name="Fujiwara M."/>
            <person name="Mori M."/>
            <person name="Tomita M."/>
            <person name="Arakawa K."/>
        </authorList>
    </citation>
    <scope>NUCLEOTIDE SEQUENCE [LARGE SCALE GENOMIC DNA]</scope>
</reference>
<sequence>MAGYGFGKWCTAEQEWKIITTVLDKLEEYDQLHFQDLFSYLSTVSCAEIQKLCNSLTVSQKHDFFRNRPAYFIVQENYISKAMSSDALKVCAHKKFCSSTRYILQCFGSVHYLEIKKVVTFVFEDVAHYMLKLPPEEEKELIKNIRNVAIDDSGVLTLTTSRKVGTKRVSPEEKCLLAIVYYLGLHGHTHFKKLFEELETFAKKECALVLGECSDSNHLTWLKKHEDYFQVHEDNFVSLYEEYSSYKCDYQKLKNEQLPLQAEPTCSDLESCNVSQAVQILTSANEQSAQDDIVTSNRTICKKFYISATYLASCFNPLHYLEVKECIFFVMEDVASILRKLSLSRLQKIFEKVPFMSMDDNGFLHFHEDCNFDTSFVTNEEMLNLFFVYYLGFCGKTHFEKVIQELTKRAPEAVCNSITKLSAQDQLKYFKQFPQYFGVSKRGELDVNASFVLPYFEYKNDTISDSESTSKEYSLSSDKCTIIKRISSSIAFLLNFFQLKLTCRPLRLILHILNDAKAYFLNLSALDQIDLVKDIFSPFTVEERNIISFAGSRFEIKHLTEKEMEFLYFACLISDSGRLHYRQAIGKYIEDTGKIPKRANSDSLRFRYFKEAEDIFQIGSDGYITLCPLPRLDLVPSFFSEIVKTINPKLPLNQCLNFTSNNFSQVNGSFKESSSVGQKNNYKVDVSYATDADYKKFCGAVSFLLTYFNSLHYITLKRIISLVLADVGKFLNELPLEEQDNIFKSIPRTSMDENGYVHLTSFSDLHSFVSKNKKQFLFIVCFLAVNGPTHFTKILGELQNHQLFVHKLTSNQFYGFFGRYPKYFTRNSSGQVRLSHSFALSDVNLQDHINCVLSGTNQNMQVQTTSFHQKFSSTNTKVLQSVNACVNSVHPTNSAFTFSSCRSVQNQSCSIEDVKIRDHFLDSSSNIKIQSKPSELEYPLHKKIQDGILYLLQYFTLNVKSKFLQVLFLVLDDYETFHYSSTNDKIGILKRSCSVFKVNENGMILSSDTFHNSCLVEREKEELLISFIVFEQKEMHFLKIFHEISKCNLVLRQNTLDTSAKFHYFKERKDIFHIGNDGYVSLLNWPHINLDSSTVLGCFSSVDDINLAKSENNCQTDLTKKISDLDQCSNLPSNTNQSESVRENKGETEQDKILGVDETSLSTVSTDFVKCSNLCSNVTEVENGDKSLSENESVENKSSKFVEAACKFNANIFSPSREWFTGKNDQSEKATNGIEGGKFKKVQLEKATSSLGAYKTENMCTIIEKDEQVEYKVSETPVTVSKFDPNMFIPSKEWFSSKSDLINIEDCGIKPKNVKKTLNRIKCIAPSSNSAETEKVIENIEKLKCVQSNTLEKAVTFNPKLHISTNKFSSADTLTKQTSIHKTCDKLHGQHSTSQKNVTETLTALIQSIASLLKYYNTKVNWLLVCGVFQVMNDVTNKFFLLSKDDQSYVLRKIFTYFSSSDKELDDLERSYLDKYKLTEEQENLLVMTYILSHEKKMDYLQLFTKFEALKNDFHSCELTDSDKYQYLMKRNNIFSIEAGFVKLHPFPHLKLKSQVLEADLKVWKVINSRQVSNQQPYMESKKEISGNNLQMSSSKTQLKPSKLNHIGDDKPEISKKYPPSCRLAIELETAKSWSWPKNAPKIYGELKSCVLFLRKYSDVKVDWHIVCAVFQVMNEVRGKFLLLSKDIQTNILECVFLDLKKERTNLDEFYLENYPVNEEQENLLLLACIITREEKLHYLKLFEKFGMVKKNIPSNMQTDSYKYISRRDHLFSMEDGYVKLLPFPSLELKRRVLDVDLRLSKINNYQSNNKKSMNDGTEVLGNDLQACSTTVKSDLSNLSCIADKLTGPKILSNANQTLSSRLKNFERKAVKCFNKSCDTNLENRPQTSISTTQLTTFKFYNKKEKVDKSTSTNEEISDIRFQPLSSLAQLESPVFDSSENNDNKRVLEDKSKTFGSVTELEVSKFNKTYKNTDIQPCVKTNDAVSDVSLNCLEEKANRSLLLKEFDLKSDFQICNSVFESKDTKLNPVVKEISEAVALNDKKLDSENVLQTSNSTVDCDTSKPSGLKEFSKISSGNRKEKVLKNKSHNLTSINDVEICHLEEKSCESSNEDSKAMILERKPSQDSSSIVESNIQICDIDVSKGMEKQADELPSIKNKENISTNQSQVCGSKAKLKPKKVNNEKEKTDESLFINNKKEAMPDESQHGTSVTELKSASPNITEKQIAPSLPTNTIETVSEGKSCQETKASKSICLEEKDPVFENTNNIVSGQSKVTQKDSMKIESLSKDSSPLSKECLNKLCKRMQAGIIHLLKYFHLTTENLLLKVLFHVLGSSKMFIGLPNDEKMDFFRNCFHIFHLNKKGGIVLSSLNNETKMVKLKHEEKILLSVTCILSQSKELHYRKIFQQLQNQMSIPADKEQFNFFRKRTNLFSIANNGYVKLCNFPDIEINSVIFSSLFQTLTVVENETSNQEVSIQSSVSPVSGPTTHQKETNGNETLNSKVPSTPGVEIRSFKHRESCTIKDSSSAKLKMLDDMCKKVKDAIHFLLNYFKLVSEPHLVCVILHALKDVRSYFKNLNISDQDIFIKESLCSFCTDSNGQISKVFYLSLQFNLSNNDKDMLFLCFILGQVNELHYQEIFDKYAQYQRIKPSSVVSPLDMHKYFSERKDLFSMNSDGYVKLNLQFVVGENSKILPINSISPNSRIGKSPLLNSVAFKNIQITQQAKICEVQLSEVDKQVQENDLKHSMSLELKRERFKESVAFLNSQPDRIASDCAEVIILHILNDLQDLDHSERERLLSISSIDSNNYTLTSSKSGLNEEEKDLLVIAYVLIQSGPLHYCQLFELLEKQNRDSLKILTESEQYQYILQQSKYFSVTSQGTVSFNAISNTDIENYNHFNPASEEYFKISLSKTISTQNDLCCDKLIDSLIRDNDTDRNKNKPHRASRKTSHKQTFDLLEIIAEESSSSSTSFHSTKSKAFSLTEFPDAPKTRLEQQSVYFFAALLTNVKMANSLEEHLHLASKDIQNHLKDCYDDNINHFLEIHQMSASSF</sequence>
<comment type="caution">
    <text evidence="2">The sequence shown here is derived from an EMBL/GenBank/DDBJ whole genome shotgun (WGS) entry which is preliminary data.</text>
</comment>